<dbReference type="AlphaFoldDB" id="A0A0P1AWX8"/>
<dbReference type="OrthoDB" id="64893at2759"/>
<evidence type="ECO:0000313" key="3">
    <source>
        <dbReference type="Proteomes" id="UP000054928"/>
    </source>
</evidence>
<dbReference type="EMBL" id="CCYD01002371">
    <property type="protein sequence ID" value="CEG46937.1"/>
    <property type="molecule type" value="Genomic_DNA"/>
</dbReference>
<sequence length="381" mass="42087">MTSRAIVNQFFIPQLANMLTNLIFLAVFSWNFKVIHTAETLCSLPPITYASAKEMYPDSAFALSHLETLGIATWYTDRDDSGDVTQTAMDLVVACPESSRLSIVVYGLPNKDCDAGYSSGEGTVKTSADYKEFISNLAFVIEKRKVLYVLEPDAIGLLASNECAVKFGYEKNLITAIKLLSKNPNAEIYLDVGFWALQRSNTTNIVTKTVKKLAKTGRVKGIALNTSNYRATEEIAKLCTAFQTAMGSTNLHCVIDSSRNFQEFVNESSSEWCNVRKAGIGAPPTNVTNLDGIDYFLYLKPPGDSDGTCLDESMDALPGPQAGQFFNEHFIKLWNQGYFVSTQQMDTIDDPESSASPLTWHTMTWMWIFAASSLLSIIASF</sequence>
<feature type="transmembrane region" description="Helical" evidence="1">
    <location>
        <begin position="12"/>
        <end position="32"/>
    </location>
</feature>
<reference evidence="3" key="1">
    <citation type="submission" date="2014-09" db="EMBL/GenBank/DDBJ databases">
        <authorList>
            <person name="Sharma Rahul"/>
            <person name="Thines Marco"/>
        </authorList>
    </citation>
    <scope>NUCLEOTIDE SEQUENCE [LARGE SCALE GENOMIC DNA]</scope>
</reference>
<keyword evidence="3" id="KW-1185">Reference proteome</keyword>
<dbReference type="SUPFAM" id="SSF51989">
    <property type="entry name" value="Glycosyl hydrolases family 6, cellulases"/>
    <property type="match status" value="1"/>
</dbReference>
<dbReference type="Gene3D" id="3.20.20.40">
    <property type="entry name" value="1, 4-beta cellobiohydrolase"/>
    <property type="match status" value="1"/>
</dbReference>
<accession>A0A0P1AWX8</accession>
<dbReference type="Pfam" id="PF01341">
    <property type="entry name" value="Glyco_hydro_6"/>
    <property type="match status" value="1"/>
</dbReference>
<dbReference type="GO" id="GO:0030245">
    <property type="term" value="P:cellulose catabolic process"/>
    <property type="evidence" value="ECO:0007669"/>
    <property type="project" value="InterPro"/>
</dbReference>
<dbReference type="STRING" id="4781.A0A0P1AWX8"/>
<organism evidence="2 3">
    <name type="scientific">Plasmopara halstedii</name>
    <name type="common">Downy mildew of sunflower</name>
    <dbReference type="NCBI Taxonomy" id="4781"/>
    <lineage>
        <taxon>Eukaryota</taxon>
        <taxon>Sar</taxon>
        <taxon>Stramenopiles</taxon>
        <taxon>Oomycota</taxon>
        <taxon>Peronosporomycetes</taxon>
        <taxon>Peronosporales</taxon>
        <taxon>Peronosporaceae</taxon>
        <taxon>Plasmopara</taxon>
    </lineage>
</organism>
<name>A0A0P1AWX8_PLAHL</name>
<dbReference type="PRINTS" id="PR00733">
    <property type="entry name" value="GLHYDRLASE6"/>
</dbReference>
<dbReference type="PANTHER" id="PTHR34876">
    <property type="match status" value="1"/>
</dbReference>
<dbReference type="InterPro" id="IPR036434">
    <property type="entry name" value="Beta_cellobiohydrolase_sf"/>
</dbReference>
<dbReference type="GO" id="GO:0004553">
    <property type="term" value="F:hydrolase activity, hydrolyzing O-glycosyl compounds"/>
    <property type="evidence" value="ECO:0007669"/>
    <property type="project" value="InterPro"/>
</dbReference>
<protein>
    <submittedName>
        <fullName evidence="2">Glycoside hydrolase family 6 protein</fullName>
    </submittedName>
</protein>
<keyword evidence="1" id="KW-0472">Membrane</keyword>
<keyword evidence="1" id="KW-1133">Transmembrane helix</keyword>
<proteinExistence type="predicted"/>
<evidence type="ECO:0000313" key="2">
    <source>
        <dbReference type="EMBL" id="CEG46937.1"/>
    </source>
</evidence>
<dbReference type="OMA" id="FCGKDDA"/>
<dbReference type="InterPro" id="IPR016288">
    <property type="entry name" value="Beta_cellobiohydrolase"/>
</dbReference>
<keyword evidence="2" id="KW-0378">Hydrolase</keyword>
<dbReference type="Proteomes" id="UP000054928">
    <property type="component" value="Unassembled WGS sequence"/>
</dbReference>
<keyword evidence="1" id="KW-0812">Transmembrane</keyword>
<evidence type="ECO:0000256" key="1">
    <source>
        <dbReference type="SAM" id="Phobius"/>
    </source>
</evidence>
<dbReference type="RefSeq" id="XP_024583306.1">
    <property type="nucleotide sequence ID" value="XM_024717848.1"/>
</dbReference>
<dbReference type="PANTHER" id="PTHR34876:SF4">
    <property type="entry name" value="1,4-BETA-D-GLUCAN CELLOBIOHYDROLASE C-RELATED"/>
    <property type="match status" value="1"/>
</dbReference>
<dbReference type="GeneID" id="36398661"/>